<dbReference type="PANTHER" id="PTHR40027">
    <property type="entry name" value="CELL DIVISION PROTEIN DIVIC"/>
    <property type="match status" value="1"/>
</dbReference>
<dbReference type="PANTHER" id="PTHR40027:SF1">
    <property type="entry name" value="CELL DIVISION PROTEIN DIVIC"/>
    <property type="match status" value="1"/>
</dbReference>
<evidence type="ECO:0000313" key="3">
    <source>
        <dbReference type="EMBL" id="MDH5164233.1"/>
    </source>
</evidence>
<feature type="transmembrane region" description="Helical" evidence="2">
    <location>
        <begin position="38"/>
        <end position="57"/>
    </location>
</feature>
<comment type="caution">
    <text evidence="4">The sequence shown here is derived from an EMBL/GenBank/DDBJ whole genome shotgun (WGS) entry which is preliminary data.</text>
</comment>
<proteinExistence type="predicted"/>
<dbReference type="AlphaFoldDB" id="A0A8E2LFX5"/>
<dbReference type="EMBL" id="MTLA01000059">
    <property type="protein sequence ID" value="OOP69337.1"/>
    <property type="molecule type" value="Genomic_DNA"/>
</dbReference>
<sequence>MGEKAKRNIAPMQNAYMTQHHVKEKVLAKRKKLLFRRLAIFFLLMITISYMLISTLISRNDLLSEKKMEKEKLEKTIAQLDKKHALLKDEIVKLNDDEYIAKLARSEYFLSEDGEIIFNIPKPKDKEEDESY</sequence>
<reference evidence="3" key="2">
    <citation type="submission" date="2023-03" db="EMBL/GenBank/DDBJ databases">
        <title>Bacterial isolates from washroom surfaces on a university campus.</title>
        <authorList>
            <person name="Holman D.B."/>
            <person name="Gzyl K.E."/>
            <person name="Taheri A.E."/>
        </authorList>
    </citation>
    <scope>NUCLEOTIDE SEQUENCE</scope>
    <source>
        <strain evidence="3">RD03</strain>
    </source>
</reference>
<dbReference type="InterPro" id="IPR007060">
    <property type="entry name" value="FtsL/DivIC"/>
</dbReference>
<keyword evidence="5" id="KW-1185">Reference proteome</keyword>
<protein>
    <submittedName>
        <fullName evidence="4">Cell division protein DIVIC</fullName>
    </submittedName>
    <submittedName>
        <fullName evidence="3">Septum formation initiator family protein</fullName>
    </submittedName>
</protein>
<keyword evidence="1" id="KW-0175">Coiled coil</keyword>
<dbReference type="Proteomes" id="UP000189761">
    <property type="component" value="Unassembled WGS sequence"/>
</dbReference>
<keyword evidence="4" id="KW-0132">Cell division</keyword>
<feature type="coiled-coil region" evidence="1">
    <location>
        <begin position="59"/>
        <end position="97"/>
    </location>
</feature>
<keyword evidence="2" id="KW-0812">Transmembrane</keyword>
<gene>
    <name evidence="4" type="ORF">BWZ43_05620</name>
    <name evidence="3" type="ORF">P5X88_25190</name>
</gene>
<dbReference type="EMBL" id="JAROYP010000026">
    <property type="protein sequence ID" value="MDH5164233.1"/>
    <property type="molecule type" value="Genomic_DNA"/>
</dbReference>
<keyword evidence="2" id="KW-1133">Transmembrane helix</keyword>
<accession>A0A8E2LFX5</accession>
<dbReference type="RefSeq" id="WP_071977239.1">
    <property type="nucleotide sequence ID" value="NZ_BOQX01000017.1"/>
</dbReference>
<dbReference type="InterPro" id="IPR039076">
    <property type="entry name" value="DivIC"/>
</dbReference>
<evidence type="ECO:0000256" key="1">
    <source>
        <dbReference type="SAM" id="Coils"/>
    </source>
</evidence>
<dbReference type="GeneID" id="79870924"/>
<dbReference type="GO" id="GO:0051301">
    <property type="term" value="P:cell division"/>
    <property type="evidence" value="ECO:0007669"/>
    <property type="project" value="UniProtKB-KW"/>
</dbReference>
<evidence type="ECO:0000313" key="5">
    <source>
        <dbReference type="Proteomes" id="UP000189761"/>
    </source>
</evidence>
<evidence type="ECO:0000313" key="4">
    <source>
        <dbReference type="EMBL" id="OOP69337.1"/>
    </source>
</evidence>
<name>A0A8E2LFX5_9BACI</name>
<keyword evidence="2" id="KW-0472">Membrane</keyword>
<dbReference type="Pfam" id="PF04977">
    <property type="entry name" value="DivIC"/>
    <property type="match status" value="1"/>
</dbReference>
<reference evidence="4 5" key="1">
    <citation type="submission" date="2017-01" db="EMBL/GenBank/DDBJ databases">
        <title>Draft genome sequence of Bacillus oleronius.</title>
        <authorList>
            <person name="Allam M."/>
        </authorList>
    </citation>
    <scope>NUCLEOTIDE SEQUENCE [LARGE SCALE GENOMIC DNA]</scope>
    <source>
        <strain evidence="4 5">DSM 9356</strain>
    </source>
</reference>
<keyword evidence="4" id="KW-0131">Cell cycle</keyword>
<dbReference type="Proteomes" id="UP001159179">
    <property type="component" value="Unassembled WGS sequence"/>
</dbReference>
<organism evidence="4 5">
    <name type="scientific">Heyndrickxia oleronia</name>
    <dbReference type="NCBI Taxonomy" id="38875"/>
    <lineage>
        <taxon>Bacteria</taxon>
        <taxon>Bacillati</taxon>
        <taxon>Bacillota</taxon>
        <taxon>Bacilli</taxon>
        <taxon>Bacillales</taxon>
        <taxon>Bacillaceae</taxon>
        <taxon>Heyndrickxia</taxon>
    </lineage>
</organism>
<evidence type="ECO:0000256" key="2">
    <source>
        <dbReference type="SAM" id="Phobius"/>
    </source>
</evidence>